<dbReference type="AlphaFoldDB" id="A0A9D4QG18"/>
<dbReference type="VEuPathDB" id="VectorBase:RSAN_040373"/>
<evidence type="ECO:0000313" key="2">
    <source>
        <dbReference type="EMBL" id="KAH7981637.1"/>
    </source>
</evidence>
<organism evidence="2 3">
    <name type="scientific">Rhipicephalus sanguineus</name>
    <name type="common">Brown dog tick</name>
    <name type="synonym">Ixodes sanguineus</name>
    <dbReference type="NCBI Taxonomy" id="34632"/>
    <lineage>
        <taxon>Eukaryota</taxon>
        <taxon>Metazoa</taxon>
        <taxon>Ecdysozoa</taxon>
        <taxon>Arthropoda</taxon>
        <taxon>Chelicerata</taxon>
        <taxon>Arachnida</taxon>
        <taxon>Acari</taxon>
        <taxon>Parasitiformes</taxon>
        <taxon>Ixodida</taxon>
        <taxon>Ixodoidea</taxon>
        <taxon>Ixodidae</taxon>
        <taxon>Rhipicephalinae</taxon>
        <taxon>Rhipicephalus</taxon>
        <taxon>Rhipicephalus</taxon>
    </lineage>
</organism>
<feature type="region of interest" description="Disordered" evidence="1">
    <location>
        <begin position="144"/>
        <end position="227"/>
    </location>
</feature>
<dbReference type="Proteomes" id="UP000821837">
    <property type="component" value="Chromosome 1"/>
</dbReference>
<protein>
    <submittedName>
        <fullName evidence="2">Uncharacterized protein</fullName>
    </submittedName>
</protein>
<reference evidence="2" key="1">
    <citation type="journal article" date="2020" name="Cell">
        <title>Large-Scale Comparative Analyses of Tick Genomes Elucidate Their Genetic Diversity and Vector Capacities.</title>
        <authorList>
            <consortium name="Tick Genome and Microbiome Consortium (TIGMIC)"/>
            <person name="Jia N."/>
            <person name="Wang J."/>
            <person name="Shi W."/>
            <person name="Du L."/>
            <person name="Sun Y."/>
            <person name="Zhan W."/>
            <person name="Jiang J.F."/>
            <person name="Wang Q."/>
            <person name="Zhang B."/>
            <person name="Ji P."/>
            <person name="Bell-Sakyi L."/>
            <person name="Cui X.M."/>
            <person name="Yuan T.T."/>
            <person name="Jiang B.G."/>
            <person name="Yang W.F."/>
            <person name="Lam T.T."/>
            <person name="Chang Q.C."/>
            <person name="Ding S.J."/>
            <person name="Wang X.J."/>
            <person name="Zhu J.G."/>
            <person name="Ruan X.D."/>
            <person name="Zhao L."/>
            <person name="Wei J.T."/>
            <person name="Ye R.Z."/>
            <person name="Que T.C."/>
            <person name="Du C.H."/>
            <person name="Zhou Y.H."/>
            <person name="Cheng J.X."/>
            <person name="Dai P.F."/>
            <person name="Guo W.B."/>
            <person name="Han X.H."/>
            <person name="Huang E.J."/>
            <person name="Li L.F."/>
            <person name="Wei W."/>
            <person name="Gao Y.C."/>
            <person name="Liu J.Z."/>
            <person name="Shao H.Z."/>
            <person name="Wang X."/>
            <person name="Wang C.C."/>
            <person name="Yang T.C."/>
            <person name="Huo Q.B."/>
            <person name="Li W."/>
            <person name="Chen H.Y."/>
            <person name="Chen S.E."/>
            <person name="Zhou L.G."/>
            <person name="Ni X.B."/>
            <person name="Tian J.H."/>
            <person name="Sheng Y."/>
            <person name="Liu T."/>
            <person name="Pan Y.S."/>
            <person name="Xia L.Y."/>
            <person name="Li J."/>
            <person name="Zhao F."/>
            <person name="Cao W.C."/>
        </authorList>
    </citation>
    <scope>NUCLEOTIDE SEQUENCE</scope>
    <source>
        <strain evidence="2">Rsan-2018</strain>
    </source>
</reference>
<sequence length="227" mass="25167">MRVKGMYCAISVPGERETWMKVCEVPTSRSNLQLERELARRFGRVKRVSCQMWSWREFGKANSTTRYVRLCLKKGLEEKDIPHLWTCFEHERYPIFVTGRPPLCLRCHAVSHLKHECKQPPCTGCDRPLHYSCASFGDGGEPLTSAAEENQKVPVKPGDVQVAPTEACGSEEQSVSNQETAPVVEETPAKEPHEVTGPDTETGSTSTVTRRGSNAEGDVTCSSGVAK</sequence>
<feature type="compositionally biased region" description="Polar residues" evidence="1">
    <location>
        <begin position="171"/>
        <end position="180"/>
    </location>
</feature>
<accession>A0A9D4QG18</accession>
<gene>
    <name evidence="2" type="ORF">HPB52_000412</name>
</gene>
<evidence type="ECO:0000256" key="1">
    <source>
        <dbReference type="SAM" id="MobiDB-lite"/>
    </source>
</evidence>
<reference evidence="2" key="2">
    <citation type="submission" date="2021-09" db="EMBL/GenBank/DDBJ databases">
        <authorList>
            <person name="Jia N."/>
            <person name="Wang J."/>
            <person name="Shi W."/>
            <person name="Du L."/>
            <person name="Sun Y."/>
            <person name="Zhan W."/>
            <person name="Jiang J."/>
            <person name="Wang Q."/>
            <person name="Zhang B."/>
            <person name="Ji P."/>
            <person name="Sakyi L.B."/>
            <person name="Cui X."/>
            <person name="Yuan T."/>
            <person name="Jiang B."/>
            <person name="Yang W."/>
            <person name="Lam T.T.-Y."/>
            <person name="Chang Q."/>
            <person name="Ding S."/>
            <person name="Wang X."/>
            <person name="Zhu J."/>
            <person name="Ruan X."/>
            <person name="Zhao L."/>
            <person name="Wei J."/>
            <person name="Que T."/>
            <person name="Du C."/>
            <person name="Cheng J."/>
            <person name="Dai P."/>
            <person name="Han X."/>
            <person name="Huang E."/>
            <person name="Gao Y."/>
            <person name="Liu J."/>
            <person name="Shao H."/>
            <person name="Ye R."/>
            <person name="Li L."/>
            <person name="Wei W."/>
            <person name="Wang X."/>
            <person name="Wang C."/>
            <person name="Huo Q."/>
            <person name="Li W."/>
            <person name="Guo W."/>
            <person name="Chen H."/>
            <person name="Chen S."/>
            <person name="Zhou L."/>
            <person name="Zhou L."/>
            <person name="Ni X."/>
            <person name="Tian J."/>
            <person name="Zhou Y."/>
            <person name="Sheng Y."/>
            <person name="Liu T."/>
            <person name="Pan Y."/>
            <person name="Xia L."/>
            <person name="Li J."/>
            <person name="Zhao F."/>
            <person name="Cao W."/>
        </authorList>
    </citation>
    <scope>NUCLEOTIDE SEQUENCE</scope>
    <source>
        <strain evidence="2">Rsan-2018</strain>
        <tissue evidence="2">Larvae</tissue>
    </source>
</reference>
<comment type="caution">
    <text evidence="2">The sequence shown here is derived from an EMBL/GenBank/DDBJ whole genome shotgun (WGS) entry which is preliminary data.</text>
</comment>
<evidence type="ECO:0000313" key="3">
    <source>
        <dbReference type="Proteomes" id="UP000821837"/>
    </source>
</evidence>
<keyword evidence="3" id="KW-1185">Reference proteome</keyword>
<dbReference type="EMBL" id="JABSTV010001245">
    <property type="protein sequence ID" value="KAH7981637.1"/>
    <property type="molecule type" value="Genomic_DNA"/>
</dbReference>
<proteinExistence type="predicted"/>
<feature type="compositionally biased region" description="Basic and acidic residues" evidence="1">
    <location>
        <begin position="187"/>
        <end position="196"/>
    </location>
</feature>
<name>A0A9D4QG18_RHISA</name>
<feature type="compositionally biased region" description="Low complexity" evidence="1">
    <location>
        <begin position="200"/>
        <end position="212"/>
    </location>
</feature>